<proteinExistence type="predicted"/>
<keyword evidence="3" id="KW-1185">Reference proteome</keyword>
<accession>A0A1I6L9C3</accession>
<evidence type="ECO:0000256" key="1">
    <source>
        <dbReference type="SAM" id="MobiDB-lite"/>
    </source>
</evidence>
<evidence type="ECO:0000313" key="3">
    <source>
        <dbReference type="Proteomes" id="UP000199062"/>
    </source>
</evidence>
<evidence type="ECO:0000313" key="2">
    <source>
        <dbReference type="EMBL" id="SFS00049.1"/>
    </source>
</evidence>
<dbReference type="STRING" id="767519.SAMN05216559_2302"/>
<dbReference type="EMBL" id="FOZK01000002">
    <property type="protein sequence ID" value="SFS00049.1"/>
    <property type="molecule type" value="Genomic_DNA"/>
</dbReference>
<name>A0A1I6L9C3_9EURY</name>
<protein>
    <submittedName>
        <fullName evidence="2">Uncharacterized protein</fullName>
    </submittedName>
</protein>
<feature type="region of interest" description="Disordered" evidence="1">
    <location>
        <begin position="1"/>
        <end position="41"/>
    </location>
</feature>
<dbReference type="AlphaFoldDB" id="A0A1I6L9C3"/>
<sequence>MGGDSDADSEESEKPDRPSLDGNIITNSDDPEERADFDGDE</sequence>
<organism evidence="2 3">
    <name type="scientific">Halomicrobium zhouii</name>
    <dbReference type="NCBI Taxonomy" id="767519"/>
    <lineage>
        <taxon>Archaea</taxon>
        <taxon>Methanobacteriati</taxon>
        <taxon>Methanobacteriota</taxon>
        <taxon>Stenosarchaea group</taxon>
        <taxon>Halobacteria</taxon>
        <taxon>Halobacteriales</taxon>
        <taxon>Haloarculaceae</taxon>
        <taxon>Halomicrobium</taxon>
    </lineage>
</organism>
<dbReference type="Proteomes" id="UP000199062">
    <property type="component" value="Unassembled WGS sequence"/>
</dbReference>
<reference evidence="2 3" key="1">
    <citation type="submission" date="2016-10" db="EMBL/GenBank/DDBJ databases">
        <authorList>
            <person name="de Groot N.N."/>
        </authorList>
    </citation>
    <scope>NUCLEOTIDE SEQUENCE [LARGE SCALE GENOMIC DNA]</scope>
    <source>
        <strain evidence="2 3">CGMCC 1.10457</strain>
    </source>
</reference>
<gene>
    <name evidence="2" type="ORF">SAMN05216559_2302</name>
</gene>
<feature type="compositionally biased region" description="Acidic residues" evidence="1">
    <location>
        <begin position="1"/>
        <end position="11"/>
    </location>
</feature>